<protein>
    <submittedName>
        <fullName evidence="2">Saccharopine dehydrogenase NADP-binding domain-containing protein</fullName>
    </submittedName>
</protein>
<reference evidence="2 3" key="1">
    <citation type="submission" date="2023-04" db="EMBL/GenBank/DDBJ databases">
        <title>Lysobacter sp. strain UC isolated from soil sample.</title>
        <authorList>
            <person name="Choksket S."/>
            <person name="Harshvardhan F."/>
            <person name="Rana R."/>
            <person name="Patil P.B."/>
            <person name="Korpole S."/>
        </authorList>
    </citation>
    <scope>NUCLEOTIDE SEQUENCE [LARGE SCALE GENOMIC DNA]</scope>
    <source>
        <strain evidence="2 3">UC</strain>
    </source>
</reference>
<organism evidence="2 3">
    <name type="scientific">Lysobacter arvi</name>
    <dbReference type="NCBI Taxonomy" id="3038776"/>
    <lineage>
        <taxon>Bacteria</taxon>
        <taxon>Pseudomonadati</taxon>
        <taxon>Pseudomonadota</taxon>
        <taxon>Gammaproteobacteria</taxon>
        <taxon>Lysobacterales</taxon>
        <taxon>Lysobacteraceae</taxon>
        <taxon>Lysobacter</taxon>
    </lineage>
</organism>
<proteinExistence type="predicted"/>
<dbReference type="PANTHER" id="PTHR43781:SF1">
    <property type="entry name" value="SACCHAROPINE DEHYDROGENASE"/>
    <property type="match status" value="1"/>
</dbReference>
<name>A0ABU1CHJ1_9GAMM</name>
<comment type="caution">
    <text evidence="2">The sequence shown here is derived from an EMBL/GenBank/DDBJ whole genome shotgun (WGS) entry which is preliminary data.</text>
</comment>
<keyword evidence="3" id="KW-1185">Reference proteome</keyword>
<dbReference type="RefSeq" id="WP_309263551.1">
    <property type="nucleotide sequence ID" value="NZ_JARUHG010000006.1"/>
</dbReference>
<gene>
    <name evidence="2" type="ORF">P8609_15765</name>
</gene>
<dbReference type="Gene3D" id="3.40.50.720">
    <property type="entry name" value="NAD(P)-binding Rossmann-like Domain"/>
    <property type="match status" value="1"/>
</dbReference>
<evidence type="ECO:0000259" key="1">
    <source>
        <dbReference type="Pfam" id="PF03435"/>
    </source>
</evidence>
<accession>A0ABU1CHJ1</accession>
<evidence type="ECO:0000313" key="2">
    <source>
        <dbReference type="EMBL" id="MDR0184421.1"/>
    </source>
</evidence>
<dbReference type="Pfam" id="PF03435">
    <property type="entry name" value="Sacchrp_dh_NADP"/>
    <property type="match status" value="1"/>
</dbReference>
<dbReference type="Proteomes" id="UP001233535">
    <property type="component" value="Unassembled WGS sequence"/>
</dbReference>
<dbReference type="InterPro" id="IPR036291">
    <property type="entry name" value="NAD(P)-bd_dom_sf"/>
</dbReference>
<dbReference type="InterPro" id="IPR005097">
    <property type="entry name" value="Sacchrp_dh_NADP-bd"/>
</dbReference>
<dbReference type="SUPFAM" id="SSF51735">
    <property type="entry name" value="NAD(P)-binding Rossmann-fold domains"/>
    <property type="match status" value="1"/>
</dbReference>
<sequence>MELRNLLSSAHDAARTREPIVVYGATGHTGRFIVAELLRRGRTPVLCGRDVVKLAQMAREHPGLQCHVADIHDAAALDAALHGAAAVINAAGPFLDTARPLLDAALRNGVHYFDASAEQGAAAYVFEQAGRARAAGIVAMPSIAFYGAFADLLATAAMGEWPDADAIEVAVGLDGWHPTRGTRITGERNRAVRWIVDEGELRPLPDPAPTRDWPFPAPLRTQPSVMLTLSEIVSIARHLRARRVHSYMNLAPLRDLRDPSTPAPVAADERGRSSQHFVLEVRVERQGRVRRATAQGLDIYAVTAPLIVEALDRVLRGEVRDAGAWAAGEALDASDFLHALAPAHFEFALADEADATAGILPPAPAAAAS</sequence>
<dbReference type="PANTHER" id="PTHR43781">
    <property type="entry name" value="SACCHAROPINE DEHYDROGENASE"/>
    <property type="match status" value="1"/>
</dbReference>
<feature type="domain" description="Saccharopine dehydrogenase NADP binding" evidence="1">
    <location>
        <begin position="20"/>
        <end position="140"/>
    </location>
</feature>
<dbReference type="EMBL" id="JARUHG010000006">
    <property type="protein sequence ID" value="MDR0184421.1"/>
    <property type="molecule type" value="Genomic_DNA"/>
</dbReference>
<evidence type="ECO:0000313" key="3">
    <source>
        <dbReference type="Proteomes" id="UP001233535"/>
    </source>
</evidence>